<organism evidence="1 2">
    <name type="scientific">Reinekea marinisedimentorum</name>
    <dbReference type="NCBI Taxonomy" id="230495"/>
    <lineage>
        <taxon>Bacteria</taxon>
        <taxon>Pseudomonadati</taxon>
        <taxon>Pseudomonadota</taxon>
        <taxon>Gammaproteobacteria</taxon>
        <taxon>Oceanospirillales</taxon>
        <taxon>Saccharospirillaceae</taxon>
        <taxon>Reinekea</taxon>
    </lineage>
</organism>
<dbReference type="Pfam" id="PF05114">
    <property type="entry name" value="MbnB_TglH_ChrH"/>
    <property type="match status" value="1"/>
</dbReference>
<evidence type="ECO:0000313" key="1">
    <source>
        <dbReference type="EMBL" id="TCS41010.1"/>
    </source>
</evidence>
<evidence type="ECO:0000313" key="2">
    <source>
        <dbReference type="Proteomes" id="UP000295793"/>
    </source>
</evidence>
<dbReference type="InterPro" id="IPR036237">
    <property type="entry name" value="Xyl_isomerase-like_sf"/>
</dbReference>
<dbReference type="Proteomes" id="UP000295793">
    <property type="component" value="Unassembled WGS sequence"/>
</dbReference>
<dbReference type="Gene3D" id="3.20.20.150">
    <property type="entry name" value="Divalent-metal-dependent TIM barrel enzymes"/>
    <property type="match status" value="1"/>
</dbReference>
<dbReference type="InterPro" id="IPR007801">
    <property type="entry name" value="MbnB/TglH/ChrH"/>
</dbReference>
<reference evidence="1 2" key="1">
    <citation type="submission" date="2019-03" db="EMBL/GenBank/DDBJ databases">
        <title>Genomic Encyclopedia of Archaeal and Bacterial Type Strains, Phase II (KMG-II): from individual species to whole genera.</title>
        <authorList>
            <person name="Goeker M."/>
        </authorList>
    </citation>
    <scope>NUCLEOTIDE SEQUENCE [LARGE SCALE GENOMIC DNA]</scope>
    <source>
        <strain evidence="1 2">DSM 15388</strain>
    </source>
</reference>
<proteinExistence type="predicted"/>
<dbReference type="RefSeq" id="WP_132701460.1">
    <property type="nucleotide sequence ID" value="NZ_SLZR01000007.1"/>
</dbReference>
<dbReference type="OrthoDB" id="9763101at2"/>
<dbReference type="SUPFAM" id="SSF51658">
    <property type="entry name" value="Xylose isomerase-like"/>
    <property type="match status" value="1"/>
</dbReference>
<dbReference type="NCBIfam" id="NF003818">
    <property type="entry name" value="PRK05409.1"/>
    <property type="match status" value="1"/>
</dbReference>
<accession>A0A4R3I6W6</accession>
<keyword evidence="2" id="KW-1185">Reference proteome</keyword>
<dbReference type="PANTHER" id="PTHR42194">
    <property type="entry name" value="UPF0276 PROTEIN HI_1600"/>
    <property type="match status" value="1"/>
</dbReference>
<dbReference type="AlphaFoldDB" id="A0A4R3I6W6"/>
<gene>
    <name evidence="1" type="ORF">BCF53_10723</name>
</gene>
<sequence>MHSTAHPQFVAADMTGGIGLKSGHYEDVLRLYAENTQPEGLWFEVHTENYFVSGGPRLDYLQAFRELAPITFHGVGASLGGEALPNKEHLKQVRDLVKRFEPTLVSEHAVWSQAGNHYFADLLPLPRTQQYLTQLINGIDAYQSGIGRTILIENPTNYLEFKSDMDEPEFLVEAALKTGAEILLDVNNLYLTSQNCGIDAIDYINRIPKDLIGEIHIAGFSLDPSLGKQLLIDSHDEKVSNDVWNLLEATLNRFGQTPVLLERDGNIPPLIELLQERNRAHQLLQATQPEQLNRRIA</sequence>
<name>A0A4R3I6W6_9GAMM</name>
<dbReference type="EMBL" id="SLZR01000007">
    <property type="protein sequence ID" value="TCS41010.1"/>
    <property type="molecule type" value="Genomic_DNA"/>
</dbReference>
<comment type="caution">
    <text evidence="1">The sequence shown here is derived from an EMBL/GenBank/DDBJ whole genome shotgun (WGS) entry which is preliminary data.</text>
</comment>
<dbReference type="PANTHER" id="PTHR42194:SF1">
    <property type="entry name" value="UPF0276 PROTEIN HI_1600"/>
    <property type="match status" value="1"/>
</dbReference>
<protein>
    <submittedName>
        <fullName evidence="1">Uncharacterized protein</fullName>
    </submittedName>
</protein>